<dbReference type="Gene3D" id="3.40.50.300">
    <property type="entry name" value="P-loop containing nucleotide triphosphate hydrolases"/>
    <property type="match status" value="2"/>
</dbReference>
<dbReference type="InterPro" id="IPR027417">
    <property type="entry name" value="P-loop_NTPase"/>
</dbReference>
<dbReference type="Pfam" id="PF00664">
    <property type="entry name" value="ABC_membrane"/>
    <property type="match status" value="2"/>
</dbReference>
<evidence type="ECO:0000256" key="8">
    <source>
        <dbReference type="ARBA" id="ARBA00022840"/>
    </source>
</evidence>
<evidence type="ECO:0000256" key="12">
    <source>
        <dbReference type="ARBA" id="ARBA00047523"/>
    </source>
</evidence>
<dbReference type="CDD" id="cd03244">
    <property type="entry name" value="ABCC_MRP_domain2"/>
    <property type="match status" value="1"/>
</dbReference>
<keyword evidence="3" id="KW-0813">Transport</keyword>
<keyword evidence="8" id="KW-0067">ATP-binding</keyword>
<feature type="domain" description="ABC transporter" evidence="14">
    <location>
        <begin position="703"/>
        <end position="929"/>
    </location>
</feature>
<evidence type="ECO:0000256" key="10">
    <source>
        <dbReference type="ARBA" id="ARBA00023136"/>
    </source>
</evidence>
<protein>
    <recommendedName>
        <fullName evidence="11">ABC-type glutathione-S-conjugate transporter</fullName>
        <ecNumber evidence="11">7.6.2.3</ecNumber>
    </recommendedName>
</protein>
<dbReference type="SUPFAM" id="SSF90123">
    <property type="entry name" value="ABC transporter transmembrane region"/>
    <property type="match status" value="2"/>
</dbReference>
<feature type="transmembrane region" description="Helical" evidence="13">
    <location>
        <begin position="1005"/>
        <end position="1027"/>
    </location>
</feature>
<evidence type="ECO:0000313" key="17">
    <source>
        <dbReference type="Proteomes" id="UP000663844"/>
    </source>
</evidence>
<gene>
    <name evidence="16" type="ORF">OXD698_LOCUS32412</name>
</gene>
<dbReference type="CDD" id="cd18595">
    <property type="entry name" value="ABC_6TM_MRP1_2_3_6_D1_like"/>
    <property type="match status" value="1"/>
</dbReference>
<feature type="transmembrane region" description="Helical" evidence="13">
    <location>
        <begin position="603"/>
        <end position="630"/>
    </location>
</feature>
<dbReference type="SUPFAM" id="SSF52540">
    <property type="entry name" value="P-loop containing nucleoside triphosphate hydrolases"/>
    <property type="match status" value="2"/>
</dbReference>
<dbReference type="CDD" id="cd03250">
    <property type="entry name" value="ABCC_MRP_domain1"/>
    <property type="match status" value="1"/>
</dbReference>
<evidence type="ECO:0000256" key="9">
    <source>
        <dbReference type="ARBA" id="ARBA00022989"/>
    </source>
</evidence>
<feature type="transmembrane region" description="Helical" evidence="13">
    <location>
        <begin position="47"/>
        <end position="68"/>
    </location>
</feature>
<dbReference type="GO" id="GO:0015431">
    <property type="term" value="F:ABC-type glutathione S-conjugate transporter activity"/>
    <property type="evidence" value="ECO:0007669"/>
    <property type="project" value="UniProtKB-EC"/>
</dbReference>
<dbReference type="InterPro" id="IPR011527">
    <property type="entry name" value="ABC1_TM_dom"/>
</dbReference>
<keyword evidence="6" id="KW-0677">Repeat</keyword>
<organism evidence="16 17">
    <name type="scientific">Adineta steineri</name>
    <dbReference type="NCBI Taxonomy" id="433720"/>
    <lineage>
        <taxon>Eukaryota</taxon>
        <taxon>Metazoa</taxon>
        <taxon>Spiralia</taxon>
        <taxon>Gnathifera</taxon>
        <taxon>Rotifera</taxon>
        <taxon>Eurotatoria</taxon>
        <taxon>Bdelloidea</taxon>
        <taxon>Adinetida</taxon>
        <taxon>Adinetidae</taxon>
        <taxon>Adineta</taxon>
    </lineage>
</organism>
<evidence type="ECO:0000256" key="2">
    <source>
        <dbReference type="ARBA" id="ARBA00009726"/>
    </source>
</evidence>
<comment type="caution">
    <text evidence="16">The sequence shown here is derived from an EMBL/GenBank/DDBJ whole genome shotgun (WGS) entry which is preliminary data.</text>
</comment>
<reference evidence="16" key="1">
    <citation type="submission" date="2021-02" db="EMBL/GenBank/DDBJ databases">
        <authorList>
            <person name="Nowell W R."/>
        </authorList>
    </citation>
    <scope>NUCLEOTIDE SEQUENCE</scope>
</reference>
<dbReference type="PROSITE" id="PS00211">
    <property type="entry name" value="ABC_TRANSPORTER_1"/>
    <property type="match status" value="2"/>
</dbReference>
<name>A0A819RWX5_9BILA</name>
<keyword evidence="9 13" id="KW-1133">Transmembrane helix</keyword>
<feature type="transmembrane region" description="Helical" evidence="13">
    <location>
        <begin position="372"/>
        <end position="394"/>
    </location>
</feature>
<dbReference type="PANTHER" id="PTHR24223">
    <property type="entry name" value="ATP-BINDING CASSETTE SUB-FAMILY C"/>
    <property type="match status" value="1"/>
</dbReference>
<feature type="transmembrane region" description="Helical" evidence="13">
    <location>
        <begin position="501"/>
        <end position="519"/>
    </location>
</feature>
<dbReference type="InterPro" id="IPR056227">
    <property type="entry name" value="TMD0_ABC"/>
</dbReference>
<feature type="transmembrane region" description="Helical" evidence="13">
    <location>
        <begin position="102"/>
        <end position="123"/>
    </location>
</feature>
<evidence type="ECO:0000256" key="6">
    <source>
        <dbReference type="ARBA" id="ARBA00022737"/>
    </source>
</evidence>
<feature type="transmembrane region" description="Helical" evidence="13">
    <location>
        <begin position="525"/>
        <end position="543"/>
    </location>
</feature>
<feature type="domain" description="ABC transmembrane type-1" evidence="15">
    <location>
        <begin position="386"/>
        <end position="668"/>
    </location>
</feature>
<dbReference type="SMART" id="SM00382">
    <property type="entry name" value="AAA"/>
    <property type="match status" value="2"/>
</dbReference>
<evidence type="ECO:0000256" key="4">
    <source>
        <dbReference type="ARBA" id="ARBA00022554"/>
    </source>
</evidence>
<dbReference type="PANTHER" id="PTHR24223:SF443">
    <property type="entry name" value="MULTIDRUG-RESISTANCE LIKE PROTEIN 1, ISOFORM I"/>
    <property type="match status" value="1"/>
</dbReference>
<comment type="similarity">
    <text evidence="2">Belongs to the ABC transporter superfamily. ABCC family. Conjugate transporter (TC 3.A.1.208) subfamily.</text>
</comment>
<feature type="transmembrane region" description="Helical" evidence="13">
    <location>
        <begin position="196"/>
        <end position="219"/>
    </location>
</feature>
<evidence type="ECO:0000256" key="3">
    <source>
        <dbReference type="ARBA" id="ARBA00022448"/>
    </source>
</evidence>
<keyword evidence="10 13" id="KW-0472">Membrane</keyword>
<feature type="non-terminal residue" evidence="16">
    <location>
        <position position="1"/>
    </location>
</feature>
<dbReference type="EMBL" id="CAJOAZ010004214">
    <property type="protein sequence ID" value="CAF4049177.1"/>
    <property type="molecule type" value="Genomic_DNA"/>
</dbReference>
<feature type="domain" description="ABC transmembrane type-1" evidence="15">
    <location>
        <begin position="1007"/>
        <end position="1290"/>
    </location>
</feature>
<feature type="transmembrane region" description="Helical" evidence="13">
    <location>
        <begin position="1050"/>
        <end position="1070"/>
    </location>
</feature>
<keyword evidence="5 13" id="KW-0812">Transmembrane</keyword>
<dbReference type="InterPro" id="IPR003439">
    <property type="entry name" value="ABC_transporter-like_ATP-bd"/>
</dbReference>
<sequence length="1583" mass="179414">RDFMHLTIAEVIVHVFTSIPYSIYLIYNAITYSIVIENSPRDDIEEFIFFVTQFITYLTSVVSFYVFISTSKPFRNEFINLLDKNITKSSYPYLTECFRNTILQWVPMGIFWLILPLWIYMLIRERIKSQPIPISGLFITKMILAVQFLLIEIFRIIYYAVLSTEQNGQAICLTSVLYIITALTILWLMNYDRLKSIYASGLLFVFWLLVSLAIVPDIIDYSINIQQQIGSKKLWIKSVSIWIHFILALGSFIANCFAEKYVPIETVSDKMPVVPELYVNFLSRIFCTWVTSLIVRGYKTPLTENDCWQLPISEQTVTVAHQVQNCMKRMNMQTTSMSYENISTATQIKDENRNLLNELPVVDIKIHEKKTVFWRALFGAFIDKIIFGGLIKFVHDLFQLTGPLVLKLFLNFFTDPTKPKWLGIFYAILISTMVFCQVIFLRAYFHCQFLVGLRFRSAITELVYRKSLKLSNSSRHASTTGEIINLMSIDASHFADITTQLHMLWSAPFQILVILILLYQQMQLAIIPGVALLLIMIPINLFIQRLQKQLTSKQMTVKDERIKMMNEILNGIRVLKLYGWEPAFIRLISRIRQNELGYIRQQAVIVAISSILWTFTPILVSITTFATYVLLSDSNILTAEKAFVSLALFNLLRGPLVSFPNMINSVAQAGVSSERIGKFLTNDEVDKYAVDKIPIELSNGNAINIENGSFRWSTLVDDHLVLKNINVQIHHGSLVALVGMVGSGKSSVLSALLGEMIKVDGHVRISGNIAYVPQTAWILNATLKENILFGKDFDKKLYDQVIEACALKQDLIMLPARDETEIGEKGINLSGGQRQRVSLARALYSNADIYLLDDPLSAVDAHVGAHIFKHVIGSKGLLNGKTRILVTHGVSHLHKCDDIIVISHGEIIDHGLYSDLIKRSNILREFIHSSNLSNKDQHETNDERRPSISTPPIEIVTNPLEIIENKEPEPIQEEKKKLIQKETVQTGSVTFRVFWIYIRACKLPMIILITIFFCLTTFTTLCTNIWLSKWTDKSTRNDTSSMLNNRIHDLTIYSILGLAQGFLAFIMQLILKLAAYIAGRKLHWIVLIGVLRAPMSFFDTTPIGRIINRFAKEIDSVDTALPNAFSQSLTVLITVVATLVILIYGSWFAIFVLVPLAILFAYIQRMYVSSSRQLRRLDSVTRSSIYANFGETIQGLSSIRAYHVQQRFIDMSDKFMDRNQSCQFASSVANRWLGVRLEMIASLIILFTAVASVFIRDHLTAGTVGLMITYALQITNSLNLLVRMSSEIETNIVSVERINEYAELDSEAPWEILEKKPSPHWPTNGSIQIKDLSTRYRENLQLVLKDITVNIEHGDKIGIIGRTGSGKSSLCLAFFRIIEPTTGTIIIDNVDIRSIGLHDLRSKITIIPQDAIIFAGNIRFNVDPFGNYSDAEIWTALQLVHMKERINLMKNGLSYLLAEGGQNMSAGERQLLCLARALLRKSQIIILDEATAAIDMETDRLIQLTIRSAFKNATVITIAHRLHTILDSTKILVLSDGCVQEYDEPIRLAANPNSAFTKLLHDANIHPSDITSALTCQQLNTFS</sequence>
<evidence type="ECO:0000256" key="5">
    <source>
        <dbReference type="ARBA" id="ARBA00022692"/>
    </source>
</evidence>
<dbReference type="GO" id="GO:0016887">
    <property type="term" value="F:ATP hydrolysis activity"/>
    <property type="evidence" value="ECO:0007669"/>
    <property type="project" value="InterPro"/>
</dbReference>
<dbReference type="Gene3D" id="1.20.1560.10">
    <property type="entry name" value="ABC transporter type 1, transmembrane domain"/>
    <property type="match status" value="2"/>
</dbReference>
<accession>A0A819RWX5</accession>
<evidence type="ECO:0000256" key="7">
    <source>
        <dbReference type="ARBA" id="ARBA00022741"/>
    </source>
</evidence>
<feature type="transmembrane region" description="Helical" evidence="13">
    <location>
        <begin position="1237"/>
        <end position="1255"/>
    </location>
</feature>
<dbReference type="GO" id="GO:0000323">
    <property type="term" value="C:lytic vacuole"/>
    <property type="evidence" value="ECO:0007669"/>
    <property type="project" value="UniProtKB-ARBA"/>
</dbReference>
<evidence type="ECO:0000256" key="11">
    <source>
        <dbReference type="ARBA" id="ARBA00024220"/>
    </source>
</evidence>
<dbReference type="GO" id="GO:0005524">
    <property type="term" value="F:ATP binding"/>
    <property type="evidence" value="ECO:0007669"/>
    <property type="project" value="UniProtKB-KW"/>
</dbReference>
<evidence type="ECO:0000256" key="13">
    <source>
        <dbReference type="SAM" id="Phobius"/>
    </source>
</evidence>
<dbReference type="InterPro" id="IPR017871">
    <property type="entry name" value="ABC_transporter-like_CS"/>
</dbReference>
<feature type="transmembrane region" description="Helical" evidence="13">
    <location>
        <begin position="143"/>
        <end position="162"/>
    </location>
</feature>
<evidence type="ECO:0000259" key="14">
    <source>
        <dbReference type="PROSITE" id="PS50893"/>
    </source>
</evidence>
<dbReference type="CDD" id="cd18603">
    <property type="entry name" value="ABC_6TM_MRP1_2_3_6_D2_like"/>
    <property type="match status" value="1"/>
</dbReference>
<keyword evidence="4" id="KW-0926">Vacuole</keyword>
<evidence type="ECO:0000259" key="15">
    <source>
        <dbReference type="PROSITE" id="PS50929"/>
    </source>
</evidence>
<dbReference type="InterPro" id="IPR003593">
    <property type="entry name" value="AAA+_ATPase"/>
</dbReference>
<feature type="transmembrane region" description="Helical" evidence="13">
    <location>
        <begin position="1261"/>
        <end position="1282"/>
    </location>
</feature>
<proteinExistence type="inferred from homology"/>
<dbReference type="InterPro" id="IPR036640">
    <property type="entry name" value="ABC1_TM_sf"/>
</dbReference>
<dbReference type="Pfam" id="PF24357">
    <property type="entry name" value="TMD0_ABC"/>
    <property type="match status" value="1"/>
</dbReference>
<feature type="transmembrane region" description="Helical" evidence="13">
    <location>
        <begin position="1131"/>
        <end position="1163"/>
    </location>
</feature>
<dbReference type="Proteomes" id="UP000663844">
    <property type="component" value="Unassembled WGS sequence"/>
</dbReference>
<feature type="domain" description="ABC transporter" evidence="14">
    <location>
        <begin position="1327"/>
        <end position="1561"/>
    </location>
</feature>
<dbReference type="PROSITE" id="PS50929">
    <property type="entry name" value="ABC_TM1F"/>
    <property type="match status" value="2"/>
</dbReference>
<dbReference type="FunFam" id="1.20.1560.10:FF:000020">
    <property type="entry name" value="ABC metal ion transporter"/>
    <property type="match status" value="1"/>
</dbReference>
<comment type="subcellular location">
    <subcellularLocation>
        <location evidence="1">Vacuole membrane</location>
        <topology evidence="1">Multi-pass membrane protein</topology>
    </subcellularLocation>
</comment>
<evidence type="ECO:0000256" key="1">
    <source>
        <dbReference type="ARBA" id="ARBA00004128"/>
    </source>
</evidence>
<dbReference type="FunFam" id="3.40.50.300:FF:000997">
    <property type="entry name" value="Multidrug resistance-associated protein 1"/>
    <property type="match status" value="1"/>
</dbReference>
<dbReference type="GO" id="GO:0005774">
    <property type="term" value="C:vacuolar membrane"/>
    <property type="evidence" value="ECO:0007669"/>
    <property type="project" value="UniProtKB-SubCell"/>
</dbReference>
<dbReference type="InterPro" id="IPR050173">
    <property type="entry name" value="ABC_transporter_C-like"/>
</dbReference>
<dbReference type="PROSITE" id="PS50893">
    <property type="entry name" value="ABC_TRANSPORTER_2"/>
    <property type="match status" value="2"/>
</dbReference>
<comment type="catalytic activity">
    <reaction evidence="12">
        <text>leukotriene C4(in) + ATP + H2O = leukotriene C4(out) + ADP + phosphate + H(+)</text>
        <dbReference type="Rhea" id="RHEA:38963"/>
        <dbReference type="ChEBI" id="CHEBI:15377"/>
        <dbReference type="ChEBI" id="CHEBI:15378"/>
        <dbReference type="ChEBI" id="CHEBI:30616"/>
        <dbReference type="ChEBI" id="CHEBI:43474"/>
        <dbReference type="ChEBI" id="CHEBI:57973"/>
        <dbReference type="ChEBI" id="CHEBI:456216"/>
    </reaction>
    <physiologicalReaction direction="left-to-right" evidence="12">
        <dbReference type="Rhea" id="RHEA:38964"/>
    </physiologicalReaction>
</comment>
<feature type="transmembrane region" description="Helical" evidence="13">
    <location>
        <begin position="168"/>
        <end position="189"/>
    </location>
</feature>
<dbReference type="EC" id="7.6.2.3" evidence="11"/>
<dbReference type="FunFam" id="1.20.1560.10:FF:000001">
    <property type="entry name" value="ATP-binding cassette subfamily C member 1"/>
    <property type="match status" value="1"/>
</dbReference>
<feature type="transmembrane region" description="Helical" evidence="13">
    <location>
        <begin position="239"/>
        <end position="258"/>
    </location>
</feature>
<feature type="transmembrane region" description="Helical" evidence="13">
    <location>
        <begin position="421"/>
        <end position="445"/>
    </location>
</feature>
<keyword evidence="7" id="KW-0547">Nucleotide-binding</keyword>
<feature type="transmembrane region" description="Helical" evidence="13">
    <location>
        <begin position="12"/>
        <end position="35"/>
    </location>
</feature>
<dbReference type="FunFam" id="3.40.50.300:FF:000074">
    <property type="entry name" value="Multidrug resistance-associated protein 5 isoform 1"/>
    <property type="match status" value="1"/>
</dbReference>
<dbReference type="Pfam" id="PF00005">
    <property type="entry name" value="ABC_tran"/>
    <property type="match status" value="2"/>
</dbReference>
<evidence type="ECO:0000313" key="16">
    <source>
        <dbReference type="EMBL" id="CAF4049177.1"/>
    </source>
</evidence>